<dbReference type="Proteomes" id="UP000244441">
    <property type="component" value="Chromosome"/>
</dbReference>
<dbReference type="AlphaFoldDB" id="A0A2S0VMC1"/>
<evidence type="ECO:0000313" key="2">
    <source>
        <dbReference type="Proteomes" id="UP000244441"/>
    </source>
</evidence>
<dbReference type="PANTHER" id="PTHR32309">
    <property type="entry name" value="TYROSINE-PROTEIN KINASE"/>
    <property type="match status" value="1"/>
</dbReference>
<accession>A0A2S0VMC1</accession>
<dbReference type="EMBL" id="CP026604">
    <property type="protein sequence ID" value="AWB65374.1"/>
    <property type="molecule type" value="Genomic_DNA"/>
</dbReference>
<dbReference type="OrthoDB" id="5812594at2"/>
<dbReference type="PANTHER" id="PTHR32309:SF13">
    <property type="entry name" value="FERRIC ENTEROBACTIN TRANSPORT PROTEIN FEPE"/>
    <property type="match status" value="1"/>
</dbReference>
<protein>
    <submittedName>
        <fullName evidence="1">Uncharacterized protein</fullName>
    </submittedName>
</protein>
<dbReference type="InterPro" id="IPR027417">
    <property type="entry name" value="P-loop_NTPase"/>
</dbReference>
<gene>
    <name evidence="1" type="ORF">C2869_02480</name>
</gene>
<organism evidence="1 2">
    <name type="scientific">Saccharobesus litoralis</name>
    <dbReference type="NCBI Taxonomy" id="2172099"/>
    <lineage>
        <taxon>Bacteria</taxon>
        <taxon>Pseudomonadati</taxon>
        <taxon>Pseudomonadota</taxon>
        <taxon>Gammaproteobacteria</taxon>
        <taxon>Alteromonadales</taxon>
        <taxon>Alteromonadaceae</taxon>
        <taxon>Saccharobesus</taxon>
    </lineage>
</organism>
<dbReference type="KEGG" id="cate:C2869_02480"/>
<reference evidence="1 2" key="1">
    <citation type="submission" date="2018-01" db="EMBL/GenBank/DDBJ databases">
        <title>Genome sequence of a Cantenovulum-like bacteria.</title>
        <authorList>
            <person name="Tan W.R."/>
            <person name="Lau N.-S."/>
            <person name="Go F."/>
            <person name="Amirul A.-A.A."/>
        </authorList>
    </citation>
    <scope>NUCLEOTIDE SEQUENCE [LARGE SCALE GENOMIC DNA]</scope>
    <source>
        <strain evidence="1 2">CCB-QB4</strain>
    </source>
</reference>
<evidence type="ECO:0000313" key="1">
    <source>
        <dbReference type="EMBL" id="AWB65374.1"/>
    </source>
</evidence>
<dbReference type="GO" id="GO:0005886">
    <property type="term" value="C:plasma membrane"/>
    <property type="evidence" value="ECO:0007669"/>
    <property type="project" value="TreeGrafter"/>
</dbReference>
<dbReference type="SUPFAM" id="SSF52540">
    <property type="entry name" value="P-loop containing nucleoside triphosphate hydrolases"/>
    <property type="match status" value="1"/>
</dbReference>
<dbReference type="Gene3D" id="3.40.50.300">
    <property type="entry name" value="P-loop containing nucleotide triphosphate hydrolases"/>
    <property type="match status" value="1"/>
</dbReference>
<dbReference type="RefSeq" id="WP_108601451.1">
    <property type="nucleotide sequence ID" value="NZ_CP026604.1"/>
</dbReference>
<keyword evidence="2" id="KW-1185">Reference proteome</keyword>
<sequence length="276" mass="30444">MLSPLHSEIEAVYSQSFALGVKTLAVCSNTSGEGATSVATLLAQRCLMTGRKTLLVDLNFFRPSLKPMLDLDSTDASPVHVINQETNQDINHETSQEVKHLQTTNAAVSKPSSSSKYDDGLACLTTPQLINIDEHALLGVLAPTRRDAVLKLRSNQALPNFIKQWQAEFDCVIIDTTPLDRRNHNNVSGQAVAKLCDAAVLLVKAGVSNEEMVTQSMALLNQQQINLIGCIINDQHNPSLKQELQRKLRQAYYLPAFVKRWLFNVTNKAKLLNLGL</sequence>
<proteinExistence type="predicted"/>
<name>A0A2S0VMC1_9ALTE</name>
<dbReference type="InterPro" id="IPR050445">
    <property type="entry name" value="Bact_polysacc_biosynth/exp"/>
</dbReference>
<dbReference type="GO" id="GO:0004713">
    <property type="term" value="F:protein tyrosine kinase activity"/>
    <property type="evidence" value="ECO:0007669"/>
    <property type="project" value="TreeGrafter"/>
</dbReference>